<feature type="region of interest" description="Disordered" evidence="1">
    <location>
        <begin position="37"/>
        <end position="56"/>
    </location>
</feature>
<organism evidence="4 5">
    <name type="scientific">Dactylonectria estremocensis</name>
    <dbReference type="NCBI Taxonomy" id="1079267"/>
    <lineage>
        <taxon>Eukaryota</taxon>
        <taxon>Fungi</taxon>
        <taxon>Dikarya</taxon>
        <taxon>Ascomycota</taxon>
        <taxon>Pezizomycotina</taxon>
        <taxon>Sordariomycetes</taxon>
        <taxon>Hypocreomycetidae</taxon>
        <taxon>Hypocreales</taxon>
        <taxon>Nectriaceae</taxon>
        <taxon>Dactylonectria</taxon>
    </lineage>
</organism>
<feature type="region of interest" description="Disordered" evidence="1">
    <location>
        <begin position="260"/>
        <end position="308"/>
    </location>
</feature>
<evidence type="ECO:0008006" key="6">
    <source>
        <dbReference type="Google" id="ProtNLM"/>
    </source>
</evidence>
<sequence length="465" mass="51437">MPINWLIIATALQVVQSVSSLRTDHVTRRTLAAQERASEASRLASENATRTEEARQRAAPICRGEVFARTVEIPDNTFNAGTAFTFVFVATAIVGISLLAKTADELRRMRIHIEEIRDELGAQTTAMVQGWQNEGFGDFIYRFLRTDIDDYGGEASVGHHAFYVYNPTTSADVVFKQKVRDRPLPSSFGGMSSDIEAIFRLMWANRQTLRATMPRDAADAVVFHLLIPAKRTMAILERMAIHDSIGKLIIKGHMDEGTLNRSASNSAAHATEPASEEATVNGGNASNSAGTQPNRSPKRPRPMRETVRLQQESVKSILQYRESCFRDKEEASATRSWCKEVPLARQVEASKSFYQAFTDEKTLPISHCVFCYIKHAPCELTTIQWKRQLTPSLLQATRTLQQCGKCLPLDDDTGVHVCASAARLEGGKLPKPAPSTIWTSDAPFGYITKFTVDNKTPSGLVIGST</sequence>
<feature type="compositionally biased region" description="Polar residues" evidence="1">
    <location>
        <begin position="281"/>
        <end position="295"/>
    </location>
</feature>
<reference evidence="4" key="1">
    <citation type="journal article" date="2021" name="Nat. Commun.">
        <title>Genetic determinants of endophytism in the Arabidopsis root mycobiome.</title>
        <authorList>
            <person name="Mesny F."/>
            <person name="Miyauchi S."/>
            <person name="Thiergart T."/>
            <person name="Pickel B."/>
            <person name="Atanasova L."/>
            <person name="Karlsson M."/>
            <person name="Huettel B."/>
            <person name="Barry K.W."/>
            <person name="Haridas S."/>
            <person name="Chen C."/>
            <person name="Bauer D."/>
            <person name="Andreopoulos W."/>
            <person name="Pangilinan J."/>
            <person name="LaButti K."/>
            <person name="Riley R."/>
            <person name="Lipzen A."/>
            <person name="Clum A."/>
            <person name="Drula E."/>
            <person name="Henrissat B."/>
            <person name="Kohler A."/>
            <person name="Grigoriev I.V."/>
            <person name="Martin F.M."/>
            <person name="Hacquard S."/>
        </authorList>
    </citation>
    <scope>NUCLEOTIDE SEQUENCE</scope>
    <source>
        <strain evidence="4">MPI-CAGE-AT-0021</strain>
    </source>
</reference>
<dbReference type="OrthoDB" id="5094486at2759"/>
<feature type="signal peptide" evidence="3">
    <location>
        <begin position="1"/>
        <end position="20"/>
    </location>
</feature>
<proteinExistence type="predicted"/>
<comment type="caution">
    <text evidence="4">The sequence shown here is derived from an EMBL/GenBank/DDBJ whole genome shotgun (WGS) entry which is preliminary data.</text>
</comment>
<evidence type="ECO:0000256" key="2">
    <source>
        <dbReference type="SAM" id="Phobius"/>
    </source>
</evidence>
<evidence type="ECO:0000313" key="5">
    <source>
        <dbReference type="Proteomes" id="UP000717696"/>
    </source>
</evidence>
<keyword evidence="5" id="KW-1185">Reference proteome</keyword>
<name>A0A9P9CYE9_9HYPO</name>
<dbReference type="Proteomes" id="UP000717696">
    <property type="component" value="Unassembled WGS sequence"/>
</dbReference>
<keyword evidence="3" id="KW-0732">Signal</keyword>
<evidence type="ECO:0000256" key="3">
    <source>
        <dbReference type="SAM" id="SignalP"/>
    </source>
</evidence>
<keyword evidence="2" id="KW-1133">Transmembrane helix</keyword>
<keyword evidence="2" id="KW-0472">Membrane</keyword>
<dbReference type="EMBL" id="JAGMUU010000073">
    <property type="protein sequence ID" value="KAH7109375.1"/>
    <property type="molecule type" value="Genomic_DNA"/>
</dbReference>
<evidence type="ECO:0000313" key="4">
    <source>
        <dbReference type="EMBL" id="KAH7109375.1"/>
    </source>
</evidence>
<protein>
    <recommendedName>
        <fullName evidence="6">Transmembrane protein</fullName>
    </recommendedName>
</protein>
<feature type="transmembrane region" description="Helical" evidence="2">
    <location>
        <begin position="80"/>
        <end position="100"/>
    </location>
</feature>
<keyword evidence="2" id="KW-0812">Transmembrane</keyword>
<evidence type="ECO:0000256" key="1">
    <source>
        <dbReference type="SAM" id="MobiDB-lite"/>
    </source>
</evidence>
<accession>A0A9P9CYE9</accession>
<dbReference type="AlphaFoldDB" id="A0A9P9CYE9"/>
<feature type="chain" id="PRO_5040132349" description="Transmembrane protein" evidence="3">
    <location>
        <begin position="21"/>
        <end position="465"/>
    </location>
</feature>
<gene>
    <name evidence="4" type="ORF">B0J13DRAFT_682430</name>
</gene>